<dbReference type="GO" id="GO:0046306">
    <property type="term" value="P:alkanesulfonate catabolic process"/>
    <property type="evidence" value="ECO:0007669"/>
    <property type="project" value="TreeGrafter"/>
</dbReference>
<evidence type="ECO:0000256" key="4">
    <source>
        <dbReference type="ARBA" id="ARBA00023033"/>
    </source>
</evidence>
<comment type="caution">
    <text evidence="6">The sequence shown here is derived from an EMBL/GenBank/DDBJ whole genome shotgun (WGS) entry which is preliminary data.</text>
</comment>
<dbReference type="NCBIfam" id="TIGR03856">
    <property type="entry name" value="F420_MSMEG_2906"/>
    <property type="match status" value="1"/>
</dbReference>
<evidence type="ECO:0000256" key="1">
    <source>
        <dbReference type="ARBA" id="ARBA00022630"/>
    </source>
</evidence>
<dbReference type="Gene3D" id="3.20.20.30">
    <property type="entry name" value="Luciferase-like domain"/>
    <property type="match status" value="1"/>
</dbReference>
<dbReference type="Pfam" id="PF00296">
    <property type="entry name" value="Bac_luciferase"/>
    <property type="match status" value="1"/>
</dbReference>
<keyword evidence="7" id="KW-1185">Reference proteome</keyword>
<evidence type="ECO:0000256" key="2">
    <source>
        <dbReference type="ARBA" id="ARBA00022643"/>
    </source>
</evidence>
<organism evidence="6 7">
    <name type="scientific">Amycolatopsis endophytica</name>
    <dbReference type="NCBI Taxonomy" id="860233"/>
    <lineage>
        <taxon>Bacteria</taxon>
        <taxon>Bacillati</taxon>
        <taxon>Actinomycetota</taxon>
        <taxon>Actinomycetes</taxon>
        <taxon>Pseudonocardiales</taxon>
        <taxon>Pseudonocardiaceae</taxon>
        <taxon>Amycolatopsis</taxon>
    </lineage>
</organism>
<keyword evidence="4" id="KW-0503">Monooxygenase</keyword>
<keyword evidence="1" id="KW-0285">Flavoprotein</keyword>
<dbReference type="InterPro" id="IPR022480">
    <property type="entry name" value="F420_MSMEG2906"/>
</dbReference>
<accession>A0A853B3K1</accession>
<dbReference type="CDD" id="cd01097">
    <property type="entry name" value="Tetrahydromethanopterin_reductase"/>
    <property type="match status" value="1"/>
</dbReference>
<keyword evidence="2" id="KW-0288">FMN</keyword>
<dbReference type="RefSeq" id="WP_179773552.1">
    <property type="nucleotide sequence ID" value="NZ_JACCFK010000001.1"/>
</dbReference>
<name>A0A853B3K1_9PSEU</name>
<dbReference type="EMBL" id="JACCFK010000001">
    <property type="protein sequence ID" value="NYI89387.1"/>
    <property type="molecule type" value="Genomic_DNA"/>
</dbReference>
<evidence type="ECO:0000313" key="6">
    <source>
        <dbReference type="EMBL" id="NYI89387.1"/>
    </source>
</evidence>
<dbReference type="InterPro" id="IPR011251">
    <property type="entry name" value="Luciferase-like_dom"/>
</dbReference>
<dbReference type="GO" id="GO:0008726">
    <property type="term" value="F:alkanesulfonate monooxygenase activity"/>
    <property type="evidence" value="ECO:0007669"/>
    <property type="project" value="TreeGrafter"/>
</dbReference>
<dbReference type="InterPro" id="IPR050172">
    <property type="entry name" value="SsuD_RutA_monooxygenase"/>
</dbReference>
<gene>
    <name evidence="6" type="ORF">HNR02_002710</name>
</gene>
<dbReference type="AlphaFoldDB" id="A0A853B3K1"/>
<dbReference type="Proteomes" id="UP000549616">
    <property type="component" value="Unassembled WGS sequence"/>
</dbReference>
<evidence type="ECO:0000259" key="5">
    <source>
        <dbReference type="Pfam" id="PF00296"/>
    </source>
</evidence>
<feature type="domain" description="Luciferase-like" evidence="5">
    <location>
        <begin position="27"/>
        <end position="239"/>
    </location>
</feature>
<keyword evidence="3" id="KW-0560">Oxidoreductase</keyword>
<protein>
    <submittedName>
        <fullName evidence="6">Putative F420-dependent oxidoreductase</fullName>
    </submittedName>
</protein>
<dbReference type="SUPFAM" id="SSF51679">
    <property type="entry name" value="Bacterial luciferase-like"/>
    <property type="match status" value="1"/>
</dbReference>
<dbReference type="InterPro" id="IPR036661">
    <property type="entry name" value="Luciferase-like_sf"/>
</dbReference>
<dbReference type="PANTHER" id="PTHR42847">
    <property type="entry name" value="ALKANESULFONATE MONOOXYGENASE"/>
    <property type="match status" value="1"/>
</dbReference>
<sequence>MPDTSSATDTAASEGRPHRVRVGVQLWPGGTPDYATWRRAVPHAEELGADVVFGYDHLHKPFIDMVDGVPRLRDEQPDVNNFEGWTALASWGEITSRPEIGLLVSAVAFRNPDLLADMARTVDHISGGRLILGPGAGWYQKDFEVYQYDFGTMKSRFDHFEESLERIKNRLRQLTPPPVRDIPILIGGGVERRTLPIVARYADIWHSFETIEEFRRKNDLLKGLDEEAGRDEAAIERGIDWTDEVTADAFVAEGATLFTTEIHPDENGYDFSELEKMLAWRGR</sequence>
<evidence type="ECO:0000256" key="3">
    <source>
        <dbReference type="ARBA" id="ARBA00023002"/>
    </source>
</evidence>
<dbReference type="PANTHER" id="PTHR42847:SF8">
    <property type="entry name" value="CONSERVED PROTEIN"/>
    <property type="match status" value="1"/>
</dbReference>
<proteinExistence type="predicted"/>
<reference evidence="6 7" key="1">
    <citation type="submission" date="2020-07" db="EMBL/GenBank/DDBJ databases">
        <title>Sequencing the genomes of 1000 actinobacteria strains.</title>
        <authorList>
            <person name="Klenk H.-P."/>
        </authorList>
    </citation>
    <scope>NUCLEOTIDE SEQUENCE [LARGE SCALE GENOMIC DNA]</scope>
    <source>
        <strain evidence="6 7">DSM 104006</strain>
    </source>
</reference>
<evidence type="ECO:0000313" key="7">
    <source>
        <dbReference type="Proteomes" id="UP000549616"/>
    </source>
</evidence>